<dbReference type="Proteomes" id="UP000635245">
    <property type="component" value="Unassembled WGS sequence"/>
</dbReference>
<gene>
    <name evidence="2" type="ORF">JHE00_32760</name>
</gene>
<comment type="caution">
    <text evidence="2">The sequence shown here is derived from an EMBL/GenBank/DDBJ whole genome shotgun (WGS) entry which is preliminary data.</text>
</comment>
<keyword evidence="3" id="KW-1185">Reference proteome</keyword>
<dbReference type="RefSeq" id="WP_200325766.1">
    <property type="nucleotide sequence ID" value="NZ_JAENJH010000014.1"/>
</dbReference>
<evidence type="ECO:0000313" key="3">
    <source>
        <dbReference type="Proteomes" id="UP000635245"/>
    </source>
</evidence>
<dbReference type="Pfam" id="PF07905">
    <property type="entry name" value="PucR"/>
    <property type="match status" value="1"/>
</dbReference>
<organism evidence="2 3">
    <name type="scientific">Prauserella cavernicola</name>
    <dbReference type="NCBI Taxonomy" id="2800127"/>
    <lineage>
        <taxon>Bacteria</taxon>
        <taxon>Bacillati</taxon>
        <taxon>Actinomycetota</taxon>
        <taxon>Actinomycetes</taxon>
        <taxon>Pseudonocardiales</taxon>
        <taxon>Pseudonocardiaceae</taxon>
        <taxon>Prauserella</taxon>
    </lineage>
</organism>
<feature type="non-terminal residue" evidence="2">
    <location>
        <position position="101"/>
    </location>
</feature>
<sequence length="101" mass="10638">MRLTVREVLELPEVSRGRPRVRAGSDALDGEVRWVHVSELADVAGTLSGGELVLSIGVVLAEPDTDFRAYVASLHASGAAALLVELGRHVSELPEGLVQAA</sequence>
<accession>A0A934R1I9</accession>
<reference evidence="2" key="1">
    <citation type="submission" date="2020-12" db="EMBL/GenBank/DDBJ databases">
        <title>Prauserella sp. ASG 168, a novel actinomycete isolated from cave rock.</title>
        <authorList>
            <person name="Suriyachadkun C."/>
        </authorList>
    </citation>
    <scope>NUCLEOTIDE SEQUENCE</scope>
    <source>
        <strain evidence="2">ASG 168</strain>
    </source>
</reference>
<dbReference type="EMBL" id="JAENJH010000014">
    <property type="protein sequence ID" value="MBK1789128.1"/>
    <property type="molecule type" value="Genomic_DNA"/>
</dbReference>
<feature type="domain" description="Purine catabolism PurC-like" evidence="1">
    <location>
        <begin position="7"/>
        <end position="101"/>
    </location>
</feature>
<name>A0A934R1I9_9PSEU</name>
<proteinExistence type="predicted"/>
<evidence type="ECO:0000259" key="1">
    <source>
        <dbReference type="Pfam" id="PF07905"/>
    </source>
</evidence>
<dbReference type="InterPro" id="IPR012914">
    <property type="entry name" value="PucR_dom"/>
</dbReference>
<dbReference type="AlphaFoldDB" id="A0A934R1I9"/>
<evidence type="ECO:0000313" key="2">
    <source>
        <dbReference type="EMBL" id="MBK1789128.1"/>
    </source>
</evidence>
<protein>
    <submittedName>
        <fullName evidence="2">PucR family transcriptional regulator ligand-binding domain-containing protein</fullName>
    </submittedName>
</protein>